<name>A0A239BSB7_9FIRM</name>
<reference evidence="12" key="1">
    <citation type="submission" date="2017-06" db="EMBL/GenBank/DDBJ databases">
        <authorList>
            <person name="Varghese N."/>
            <person name="Submissions S."/>
        </authorList>
    </citation>
    <scope>NUCLEOTIDE SEQUENCE [LARGE SCALE GENOMIC DNA]</scope>
    <source>
        <strain evidence="12">SCA</strain>
    </source>
</reference>
<evidence type="ECO:0000256" key="5">
    <source>
        <dbReference type="ARBA" id="ARBA00022692"/>
    </source>
</evidence>
<dbReference type="InterPro" id="IPR007387">
    <property type="entry name" value="TRAP_DctQ"/>
</dbReference>
<evidence type="ECO:0000256" key="1">
    <source>
        <dbReference type="ARBA" id="ARBA00004429"/>
    </source>
</evidence>
<dbReference type="PANTHER" id="PTHR35011:SF2">
    <property type="entry name" value="2,3-DIKETO-L-GULONATE TRAP TRANSPORTER SMALL PERMEASE PROTEIN YIAM"/>
    <property type="match status" value="1"/>
</dbReference>
<dbReference type="RefSeq" id="WP_089281872.1">
    <property type="nucleotide sequence ID" value="NZ_FZOJ01000004.1"/>
</dbReference>
<sequence>MLRIYDWIEKISKWFLISSLAVMATINFVNVLSRNIFKASFSFTEELTIGLFVFNTFVAAAIAARKGGHLGLTIIYDRLSESNQRKLNLLIGIMSAGLFALLSYHGYFMVASQSRYGQMSPALGVPQWVFGSAIPIGALLCVLGFLVGGIEAFKQKGGE</sequence>
<evidence type="ECO:0000256" key="6">
    <source>
        <dbReference type="ARBA" id="ARBA00022989"/>
    </source>
</evidence>
<dbReference type="PANTHER" id="PTHR35011">
    <property type="entry name" value="2,3-DIKETO-L-GULONATE TRAP TRANSPORTER SMALL PERMEASE PROTEIN YIAM"/>
    <property type="match status" value="1"/>
</dbReference>
<keyword evidence="6 9" id="KW-1133">Transmembrane helix</keyword>
<feature type="transmembrane region" description="Helical" evidence="9">
    <location>
        <begin position="128"/>
        <end position="153"/>
    </location>
</feature>
<dbReference type="GO" id="GO:0015740">
    <property type="term" value="P:C4-dicarboxylate transport"/>
    <property type="evidence" value="ECO:0007669"/>
    <property type="project" value="TreeGrafter"/>
</dbReference>
<gene>
    <name evidence="11" type="ORF">SAMN05446037_100484</name>
</gene>
<evidence type="ECO:0000256" key="4">
    <source>
        <dbReference type="ARBA" id="ARBA00022519"/>
    </source>
</evidence>
<evidence type="ECO:0000256" key="7">
    <source>
        <dbReference type="ARBA" id="ARBA00023136"/>
    </source>
</evidence>
<keyword evidence="4" id="KW-0997">Cell inner membrane</keyword>
<evidence type="ECO:0000313" key="12">
    <source>
        <dbReference type="Proteomes" id="UP000198304"/>
    </source>
</evidence>
<keyword evidence="12" id="KW-1185">Reference proteome</keyword>
<proteinExistence type="inferred from homology"/>
<comment type="subcellular location">
    <subcellularLocation>
        <location evidence="1">Cell inner membrane</location>
        <topology evidence="1">Multi-pass membrane protein</topology>
    </subcellularLocation>
</comment>
<protein>
    <submittedName>
        <fullName evidence="11">TRAP-type C4-dicarboxylate transport system, small permease component</fullName>
    </submittedName>
</protein>
<keyword evidence="3" id="KW-1003">Cell membrane</keyword>
<dbReference type="GO" id="GO:0022857">
    <property type="term" value="F:transmembrane transporter activity"/>
    <property type="evidence" value="ECO:0007669"/>
    <property type="project" value="TreeGrafter"/>
</dbReference>
<dbReference type="OrthoDB" id="4964541at2"/>
<evidence type="ECO:0000256" key="3">
    <source>
        <dbReference type="ARBA" id="ARBA00022475"/>
    </source>
</evidence>
<feature type="transmembrane region" description="Helical" evidence="9">
    <location>
        <begin position="47"/>
        <end position="66"/>
    </location>
</feature>
<feature type="transmembrane region" description="Helical" evidence="9">
    <location>
        <begin position="87"/>
        <end position="108"/>
    </location>
</feature>
<evidence type="ECO:0000256" key="9">
    <source>
        <dbReference type="SAM" id="Phobius"/>
    </source>
</evidence>
<keyword evidence="7 9" id="KW-0472">Membrane</keyword>
<evidence type="ECO:0000313" key="11">
    <source>
        <dbReference type="EMBL" id="SNS10311.1"/>
    </source>
</evidence>
<evidence type="ECO:0000256" key="2">
    <source>
        <dbReference type="ARBA" id="ARBA00022448"/>
    </source>
</evidence>
<dbReference type="EMBL" id="FZOJ01000004">
    <property type="protein sequence ID" value="SNS10311.1"/>
    <property type="molecule type" value="Genomic_DNA"/>
</dbReference>
<keyword evidence="2" id="KW-0813">Transport</keyword>
<accession>A0A239BSB7</accession>
<dbReference type="Proteomes" id="UP000198304">
    <property type="component" value="Unassembled WGS sequence"/>
</dbReference>
<evidence type="ECO:0000256" key="8">
    <source>
        <dbReference type="ARBA" id="ARBA00038436"/>
    </source>
</evidence>
<dbReference type="Pfam" id="PF04290">
    <property type="entry name" value="DctQ"/>
    <property type="match status" value="1"/>
</dbReference>
<comment type="similarity">
    <text evidence="8">Belongs to the TRAP transporter small permease family.</text>
</comment>
<organism evidence="11 12">
    <name type="scientific">Anaerovirgula multivorans</name>
    <dbReference type="NCBI Taxonomy" id="312168"/>
    <lineage>
        <taxon>Bacteria</taxon>
        <taxon>Bacillati</taxon>
        <taxon>Bacillota</taxon>
        <taxon>Clostridia</taxon>
        <taxon>Peptostreptococcales</taxon>
        <taxon>Natronincolaceae</taxon>
        <taxon>Anaerovirgula</taxon>
    </lineage>
</organism>
<dbReference type="InterPro" id="IPR055348">
    <property type="entry name" value="DctQ"/>
</dbReference>
<dbReference type="GO" id="GO:0005886">
    <property type="term" value="C:plasma membrane"/>
    <property type="evidence" value="ECO:0007669"/>
    <property type="project" value="UniProtKB-SubCell"/>
</dbReference>
<dbReference type="AlphaFoldDB" id="A0A239BSB7"/>
<feature type="domain" description="Tripartite ATP-independent periplasmic transporters DctQ component" evidence="10">
    <location>
        <begin position="23"/>
        <end position="147"/>
    </location>
</feature>
<feature type="transmembrane region" description="Helical" evidence="9">
    <location>
        <begin position="12"/>
        <end position="32"/>
    </location>
</feature>
<evidence type="ECO:0000259" key="10">
    <source>
        <dbReference type="Pfam" id="PF04290"/>
    </source>
</evidence>
<keyword evidence="5 9" id="KW-0812">Transmembrane</keyword>